<proteinExistence type="predicted"/>
<dbReference type="RefSeq" id="WP_119531207.1">
    <property type="nucleotide sequence ID" value="NZ_QXTF01000001.1"/>
</dbReference>
<dbReference type="AlphaFoldDB" id="A0A418Q1W0"/>
<feature type="compositionally biased region" description="Basic and acidic residues" evidence="1">
    <location>
        <begin position="8"/>
        <end position="18"/>
    </location>
</feature>
<evidence type="ECO:0000313" key="3">
    <source>
        <dbReference type="Proteomes" id="UP000285023"/>
    </source>
</evidence>
<comment type="caution">
    <text evidence="2">The sequence shown here is derived from an EMBL/GenBank/DDBJ whole genome shotgun (WGS) entry which is preliminary data.</text>
</comment>
<feature type="region of interest" description="Disordered" evidence="1">
    <location>
        <begin position="75"/>
        <end position="150"/>
    </location>
</feature>
<gene>
    <name evidence="2" type="ORF">D3M59_02290</name>
</gene>
<evidence type="ECO:0000256" key="1">
    <source>
        <dbReference type="SAM" id="MobiDB-lite"/>
    </source>
</evidence>
<feature type="region of interest" description="Disordered" evidence="1">
    <location>
        <begin position="1"/>
        <end position="36"/>
    </location>
</feature>
<dbReference type="OrthoDB" id="10015195at2"/>
<reference evidence="2 3" key="1">
    <citation type="submission" date="2018-09" db="EMBL/GenBank/DDBJ databases">
        <title>Sphingomonas sp. DAC4.</title>
        <authorList>
            <person name="Seo T."/>
        </authorList>
    </citation>
    <scope>NUCLEOTIDE SEQUENCE [LARGE SCALE GENOMIC DNA]</scope>
    <source>
        <strain evidence="2 3">DAC4</strain>
    </source>
</reference>
<evidence type="ECO:0000313" key="2">
    <source>
        <dbReference type="EMBL" id="RIX31847.1"/>
    </source>
</evidence>
<protein>
    <submittedName>
        <fullName evidence="2">Uncharacterized protein</fullName>
    </submittedName>
</protein>
<feature type="compositionally biased region" description="Basic residues" evidence="1">
    <location>
        <begin position="81"/>
        <end position="90"/>
    </location>
</feature>
<organism evidence="2 3">
    <name type="scientific">Sphingomonas edaphi</name>
    <dbReference type="NCBI Taxonomy" id="2315689"/>
    <lineage>
        <taxon>Bacteria</taxon>
        <taxon>Pseudomonadati</taxon>
        <taxon>Pseudomonadota</taxon>
        <taxon>Alphaproteobacteria</taxon>
        <taxon>Sphingomonadales</taxon>
        <taxon>Sphingomonadaceae</taxon>
        <taxon>Sphingomonas</taxon>
    </lineage>
</organism>
<sequence length="150" mass="15899">MMANPGIDGHEGKIEALRTRLNGSAPPRKQKKQSIAHEVRALLPEIRMRRAAGWTWEQIAAAMYDDEAKASAVRTAFNRSAPKRGKKRAGANRASSGGSPSSSNGTPLPATPPFGQPLTEQGCAAPRGSLPNLFGQRNDPGFPSSSQPNA</sequence>
<name>A0A418Q1W0_9SPHN</name>
<accession>A0A418Q1W0</accession>
<dbReference type="Proteomes" id="UP000285023">
    <property type="component" value="Unassembled WGS sequence"/>
</dbReference>
<keyword evidence="3" id="KW-1185">Reference proteome</keyword>
<feature type="compositionally biased region" description="Low complexity" evidence="1">
    <location>
        <begin position="91"/>
        <end position="105"/>
    </location>
</feature>
<dbReference type="EMBL" id="QXTF01000001">
    <property type="protein sequence ID" value="RIX31847.1"/>
    <property type="molecule type" value="Genomic_DNA"/>
</dbReference>